<keyword evidence="2" id="KW-1185">Reference proteome</keyword>
<organism evidence="1 2">
    <name type="scientific">Hermanssonia centrifuga</name>
    <dbReference type="NCBI Taxonomy" id="98765"/>
    <lineage>
        <taxon>Eukaryota</taxon>
        <taxon>Fungi</taxon>
        <taxon>Dikarya</taxon>
        <taxon>Basidiomycota</taxon>
        <taxon>Agaricomycotina</taxon>
        <taxon>Agaricomycetes</taxon>
        <taxon>Polyporales</taxon>
        <taxon>Meruliaceae</taxon>
        <taxon>Hermanssonia</taxon>
    </lineage>
</organism>
<comment type="caution">
    <text evidence="1">The sequence shown here is derived from an EMBL/GenBank/DDBJ whole genome shotgun (WGS) entry which is preliminary data.</text>
</comment>
<protein>
    <submittedName>
        <fullName evidence="1">Uncharacterized protein</fullName>
    </submittedName>
</protein>
<dbReference type="EMBL" id="MLYV02000383">
    <property type="protein sequence ID" value="PSS03706.1"/>
    <property type="molecule type" value="Genomic_DNA"/>
</dbReference>
<dbReference type="AlphaFoldDB" id="A0A2R6Q7I9"/>
<proteinExistence type="predicted"/>
<evidence type="ECO:0000313" key="2">
    <source>
        <dbReference type="Proteomes" id="UP000186601"/>
    </source>
</evidence>
<reference evidence="1 2" key="1">
    <citation type="submission" date="2018-02" db="EMBL/GenBank/DDBJ databases">
        <title>Genome sequence of the basidiomycete white-rot fungus Phlebia centrifuga.</title>
        <authorList>
            <person name="Granchi Z."/>
            <person name="Peng M."/>
            <person name="de Vries R.P."/>
            <person name="Hilden K."/>
            <person name="Makela M.R."/>
            <person name="Grigoriev I."/>
            <person name="Riley R."/>
        </authorList>
    </citation>
    <scope>NUCLEOTIDE SEQUENCE [LARGE SCALE GENOMIC DNA]</scope>
    <source>
        <strain evidence="1 2">FBCC195</strain>
    </source>
</reference>
<gene>
    <name evidence="1" type="ORF">PHLCEN_2v3960</name>
</gene>
<accession>A0A2R6Q7I9</accession>
<name>A0A2R6Q7I9_9APHY</name>
<evidence type="ECO:0000313" key="1">
    <source>
        <dbReference type="EMBL" id="PSS03706.1"/>
    </source>
</evidence>
<dbReference type="Proteomes" id="UP000186601">
    <property type="component" value="Unassembled WGS sequence"/>
</dbReference>
<sequence>MFKCPATGLLSPRPFRKLHLLQFTSVDLSEDTTKEVLDIIGHLIHIERLEISFPYFCSTSSPATIRPIIERRKAFSITPIDLGIMKLVVGPSIHDHEHFFRRLLETRTICGLECLDVFLSGHSGDHDTTWDSLEASMEGSCRSIQSLNLTSGLYISLDSLFEPAYPRMTEYIKSTIPNLVCLQSFKLCIELPRPDSGHIASKTWSLYATALHALPPSVRHVTLVLHPAPDFDECILPPVGFQRESYILPCIVFWGRIHLDWSPIRAAFSRLGQLETVTFAVRRGSFLVDQESDWKKIRKELPELDNRGLLRYKKLWSDYLII</sequence>